<keyword evidence="1" id="KW-0732">Signal</keyword>
<dbReference type="Gene3D" id="2.60.120.380">
    <property type="match status" value="1"/>
</dbReference>
<comment type="caution">
    <text evidence="2">The sequence shown here is derived from an EMBL/GenBank/DDBJ whole genome shotgun (WGS) entry which is preliminary data.</text>
</comment>
<gene>
    <name evidence="2" type="ORF">ACFL6M_04555</name>
</gene>
<dbReference type="Proteomes" id="UP001593833">
    <property type="component" value="Unassembled WGS sequence"/>
</dbReference>
<evidence type="ECO:0000313" key="2">
    <source>
        <dbReference type="EMBL" id="MFC1572852.1"/>
    </source>
</evidence>
<organism evidence="2 3">
    <name type="scientific">Eiseniibacteriota bacterium</name>
    <dbReference type="NCBI Taxonomy" id="2212470"/>
    <lineage>
        <taxon>Bacteria</taxon>
        <taxon>Candidatus Eiseniibacteriota</taxon>
    </lineage>
</organism>
<feature type="chain" id="PRO_5046358850" evidence="1">
    <location>
        <begin position="21"/>
        <end position="357"/>
    </location>
</feature>
<evidence type="ECO:0000313" key="3">
    <source>
        <dbReference type="Proteomes" id="UP001593833"/>
    </source>
</evidence>
<reference evidence="2 3" key="1">
    <citation type="submission" date="2024-09" db="EMBL/GenBank/DDBJ databases">
        <authorList>
            <person name="D'Angelo T."/>
        </authorList>
    </citation>
    <scope>NUCLEOTIDE SEQUENCE [LARGE SCALE GENOMIC DNA]</scope>
    <source>
        <strain evidence="2">SAG AM-320-E07</strain>
    </source>
</reference>
<accession>A0ABV6YKH7</accession>
<dbReference type="EMBL" id="JBHPKH010000044">
    <property type="protein sequence ID" value="MFC1572852.1"/>
    <property type="molecule type" value="Genomic_DNA"/>
</dbReference>
<proteinExistence type="predicted"/>
<keyword evidence="3" id="KW-1185">Reference proteome</keyword>
<feature type="signal peptide" evidence="1">
    <location>
        <begin position="1"/>
        <end position="20"/>
    </location>
</feature>
<protein>
    <submittedName>
        <fullName evidence="2">Uncharacterized protein</fullName>
    </submittedName>
</protein>
<sequence>MRTATFILILLAICSGTVSADSPYLGPAQPEKDDSHVTGVPVGGDMVAGDTIEQAWVVASLPFTGTGNTCLFNDDYDETCPYSGSVSPDVVYAFAPGADMMVSFDLCDGWPYSYDTKLYIYEDVEGNLIACDDDGCGSALGYASRIWHADLSAGHVYYIVVDGYGGDCGNYLLRTPTDPPPCIIECPPEALLEGEPLCYNGYEDLFNGGCHPNVFSDVFPCDGEPITVCGTGGVYYFGTSLYRDTDWYQLDTAAPDVVSWTVESNRPFAFIFLDGTEGCGNPVFIGSHESEPCEPYTFANVQLTYPGRYWLWAGANGWNPEEFPCDDTNYVWTLYGFTGEATPVEKTTWGRVKKMFR</sequence>
<evidence type="ECO:0000256" key="1">
    <source>
        <dbReference type="SAM" id="SignalP"/>
    </source>
</evidence>
<name>A0ABV6YKH7_UNCEI</name>